<dbReference type="InterPro" id="IPR029071">
    <property type="entry name" value="Ubiquitin-like_domsf"/>
</dbReference>
<feature type="compositionally biased region" description="Basic and acidic residues" evidence="3">
    <location>
        <begin position="51"/>
        <end position="62"/>
    </location>
</feature>
<reference evidence="5 6" key="1">
    <citation type="submission" date="2019-01" db="EMBL/GenBank/DDBJ databases">
        <title>A draft genome assembly of the solar-powered sea slug Elysia chlorotica.</title>
        <authorList>
            <person name="Cai H."/>
            <person name="Li Q."/>
            <person name="Fang X."/>
            <person name="Li J."/>
            <person name="Curtis N.E."/>
            <person name="Altenburger A."/>
            <person name="Shibata T."/>
            <person name="Feng M."/>
            <person name="Maeda T."/>
            <person name="Schwartz J.A."/>
            <person name="Shigenobu S."/>
            <person name="Lundholm N."/>
            <person name="Nishiyama T."/>
            <person name="Yang H."/>
            <person name="Hasebe M."/>
            <person name="Li S."/>
            <person name="Pierce S.K."/>
            <person name="Wang J."/>
        </authorList>
    </citation>
    <scope>NUCLEOTIDE SEQUENCE [LARGE SCALE GENOMIC DNA]</scope>
    <source>
        <strain evidence="5">EC2010</strain>
        <tissue evidence="5">Whole organism of an adult</tissue>
    </source>
</reference>
<proteinExistence type="predicted"/>
<feature type="compositionally biased region" description="Basic residues" evidence="3">
    <location>
        <begin position="28"/>
        <end position="38"/>
    </location>
</feature>
<dbReference type="Proteomes" id="UP000271974">
    <property type="component" value="Unassembled WGS sequence"/>
</dbReference>
<dbReference type="Gene3D" id="2.40.240.130">
    <property type="match status" value="1"/>
</dbReference>
<dbReference type="STRING" id="188477.A0A433T9H4"/>
<dbReference type="Pfam" id="PF00778">
    <property type="entry name" value="DIX"/>
    <property type="match status" value="1"/>
</dbReference>
<feature type="compositionally biased region" description="Polar residues" evidence="3">
    <location>
        <begin position="179"/>
        <end position="203"/>
    </location>
</feature>
<dbReference type="InterPro" id="IPR038207">
    <property type="entry name" value="DIX_dom_sf"/>
</dbReference>
<accession>A0A433T9H4</accession>
<dbReference type="PROSITE" id="PS50841">
    <property type="entry name" value="DIX"/>
    <property type="match status" value="1"/>
</dbReference>
<feature type="region of interest" description="Disordered" evidence="3">
    <location>
        <begin position="151"/>
        <end position="245"/>
    </location>
</feature>
<evidence type="ECO:0000256" key="3">
    <source>
        <dbReference type="SAM" id="MobiDB-lite"/>
    </source>
</evidence>
<feature type="domain" description="DIX" evidence="4">
    <location>
        <begin position="254"/>
        <end position="336"/>
    </location>
</feature>
<dbReference type="SMART" id="SM00021">
    <property type="entry name" value="DAX"/>
    <property type="match status" value="1"/>
</dbReference>
<name>A0A433T9H4_ELYCH</name>
<sequence length="340" mass="37031">MLDVKTNSTQLRQESWYPRPVSCVAAHKIVRPASRARGRQSPTAPGPRPADLSRGRPGRGDARLLSVGRAGGQHCTAPAQDERSQQQQRRREPRLQGGATHGISPLDGLEDSIVQLLRKMSVHNSNSGDASPGSQHRVVSAMTYRDKQRVFGSSTPSRQGNNVSQNHRHTGVAGVGAPGNNTTRVTSVRGQGFNNSPSRNSPGRPQKAPTAGVAKPGPQVSPRPSTAAHTLNRARPLNSQVPRPKSYVMGTVTEGQTTVLYHTPQVEKPSTCLIHKKLGEIRLRDFKSAVGESNLYHYYFKAYDPEYGQVKEEVFQDDDILPGYEGKIVAWLEEEGGTTV</sequence>
<evidence type="ECO:0000256" key="2">
    <source>
        <dbReference type="PROSITE-ProRule" id="PRU00069"/>
    </source>
</evidence>
<gene>
    <name evidence="5" type="ORF">EGW08_014039</name>
</gene>
<dbReference type="InterPro" id="IPR001158">
    <property type="entry name" value="DIX"/>
</dbReference>
<keyword evidence="1 2" id="KW-0879">Wnt signaling pathway</keyword>
<evidence type="ECO:0000256" key="1">
    <source>
        <dbReference type="ARBA" id="ARBA00022687"/>
    </source>
</evidence>
<dbReference type="OrthoDB" id="30551at2759"/>
<dbReference type="EMBL" id="RQTK01000525">
    <property type="protein sequence ID" value="RUS78225.1"/>
    <property type="molecule type" value="Genomic_DNA"/>
</dbReference>
<comment type="caution">
    <text evidence="5">The sequence shown here is derived from an EMBL/GenBank/DDBJ whole genome shotgun (WGS) entry which is preliminary data.</text>
</comment>
<keyword evidence="6" id="KW-1185">Reference proteome</keyword>
<feature type="region of interest" description="Disordered" evidence="3">
    <location>
        <begin position="28"/>
        <end position="107"/>
    </location>
</feature>
<protein>
    <recommendedName>
        <fullName evidence="4">DIX domain-containing protein</fullName>
    </recommendedName>
</protein>
<organism evidence="5 6">
    <name type="scientific">Elysia chlorotica</name>
    <name type="common">Eastern emerald elysia</name>
    <name type="synonym">Sea slug</name>
    <dbReference type="NCBI Taxonomy" id="188477"/>
    <lineage>
        <taxon>Eukaryota</taxon>
        <taxon>Metazoa</taxon>
        <taxon>Spiralia</taxon>
        <taxon>Lophotrochozoa</taxon>
        <taxon>Mollusca</taxon>
        <taxon>Gastropoda</taxon>
        <taxon>Heterobranchia</taxon>
        <taxon>Euthyneura</taxon>
        <taxon>Panpulmonata</taxon>
        <taxon>Sacoglossa</taxon>
        <taxon>Placobranchoidea</taxon>
        <taxon>Plakobranchidae</taxon>
        <taxon>Elysia</taxon>
    </lineage>
</organism>
<evidence type="ECO:0000259" key="4">
    <source>
        <dbReference type="PROSITE" id="PS50841"/>
    </source>
</evidence>
<evidence type="ECO:0000313" key="6">
    <source>
        <dbReference type="Proteomes" id="UP000271974"/>
    </source>
</evidence>
<feature type="compositionally biased region" description="Polar residues" evidence="3">
    <location>
        <begin position="151"/>
        <end position="165"/>
    </location>
</feature>
<dbReference type="GO" id="GO:0016055">
    <property type="term" value="P:Wnt signaling pathway"/>
    <property type="evidence" value="ECO:0007669"/>
    <property type="project" value="UniProtKB-KW"/>
</dbReference>
<dbReference type="AlphaFoldDB" id="A0A433T9H4"/>
<feature type="compositionally biased region" description="Basic and acidic residues" evidence="3">
    <location>
        <begin position="80"/>
        <end position="94"/>
    </location>
</feature>
<evidence type="ECO:0000313" key="5">
    <source>
        <dbReference type="EMBL" id="RUS78225.1"/>
    </source>
</evidence>
<dbReference type="SUPFAM" id="SSF54236">
    <property type="entry name" value="Ubiquitin-like"/>
    <property type="match status" value="1"/>
</dbReference>